<keyword evidence="2" id="KW-1185">Reference proteome</keyword>
<protein>
    <recommendedName>
        <fullName evidence="3">Flagellar protein FlgN</fullName>
    </recommendedName>
</protein>
<reference evidence="1" key="1">
    <citation type="submission" date="2021-02" db="EMBL/GenBank/DDBJ databases">
        <title>Skermanella TT6 skin isolate.</title>
        <authorList>
            <person name="Lee K."/>
            <person name="Ganzorig M."/>
        </authorList>
    </citation>
    <scope>NUCLEOTIDE SEQUENCE</scope>
    <source>
        <strain evidence="1">TT6</strain>
    </source>
</reference>
<evidence type="ECO:0000313" key="1">
    <source>
        <dbReference type="EMBL" id="QQP88835.1"/>
    </source>
</evidence>
<name>A0ABX7B4U9_9PROT</name>
<proteinExistence type="predicted"/>
<accession>A0ABX7B4U9</accession>
<gene>
    <name evidence="1" type="ORF">IGS68_22925</name>
</gene>
<dbReference type="EMBL" id="CP067420">
    <property type="protein sequence ID" value="QQP88835.1"/>
    <property type="molecule type" value="Genomic_DNA"/>
</dbReference>
<evidence type="ECO:0008006" key="3">
    <source>
        <dbReference type="Google" id="ProtNLM"/>
    </source>
</evidence>
<evidence type="ECO:0000313" key="2">
    <source>
        <dbReference type="Proteomes" id="UP000595197"/>
    </source>
</evidence>
<organism evidence="1 2">
    <name type="scientific">Skermanella cutis</name>
    <dbReference type="NCBI Taxonomy" id="2775420"/>
    <lineage>
        <taxon>Bacteria</taxon>
        <taxon>Pseudomonadati</taxon>
        <taxon>Pseudomonadota</taxon>
        <taxon>Alphaproteobacteria</taxon>
        <taxon>Rhodospirillales</taxon>
        <taxon>Azospirillaceae</taxon>
        <taxon>Skermanella</taxon>
    </lineage>
</organism>
<sequence>MMEAATAVGQTCETMEAYAALLERETEAVKASRLEEVAGLGDAKAALAGRLDHQLKVLRHNKAVVAGVDLALRQRLETLWNRLNAIAEANLAALKTAEEATKRVIDMVVDVTKQNRQQHSVAGYGKPSARYPTGRAPQALSVAVNTTL</sequence>
<dbReference type="Proteomes" id="UP000595197">
    <property type="component" value="Chromosome"/>
</dbReference>
<dbReference type="RefSeq" id="WP_201074282.1">
    <property type="nucleotide sequence ID" value="NZ_CP067420.1"/>
</dbReference>